<dbReference type="InterPro" id="IPR012977">
    <property type="entry name" value="SDA1_N"/>
</dbReference>
<organism evidence="12 13">
    <name type="scientific">Rotaria sordida</name>
    <dbReference type="NCBI Taxonomy" id="392033"/>
    <lineage>
        <taxon>Eukaryota</taxon>
        <taxon>Metazoa</taxon>
        <taxon>Spiralia</taxon>
        <taxon>Gnathifera</taxon>
        <taxon>Rotifera</taxon>
        <taxon>Eurotatoria</taxon>
        <taxon>Bdelloidea</taxon>
        <taxon>Philodinida</taxon>
        <taxon>Philodinidae</taxon>
        <taxon>Rotaria</taxon>
    </lineage>
</organism>
<name>A0A815RL22_9BILA</name>
<feature type="domain" description="SDA1 C-terminal" evidence="11">
    <location>
        <begin position="741"/>
        <end position="784"/>
    </location>
</feature>
<dbReference type="InterPro" id="IPR027312">
    <property type="entry name" value="Sda1"/>
</dbReference>
<feature type="compositionally biased region" description="Basic and acidic residues" evidence="8">
    <location>
        <begin position="478"/>
        <end position="502"/>
    </location>
</feature>
<protein>
    <recommendedName>
        <fullName evidence="6">Protein SDA1</fullName>
    </recommendedName>
</protein>
<dbReference type="InterPro" id="IPR007949">
    <property type="entry name" value="SDA1_MD"/>
</dbReference>
<evidence type="ECO:0000259" key="9">
    <source>
        <dbReference type="Pfam" id="PF05285"/>
    </source>
</evidence>
<evidence type="ECO:0000256" key="6">
    <source>
        <dbReference type="RuleBase" id="RU365057"/>
    </source>
</evidence>
<reference evidence="12" key="1">
    <citation type="submission" date="2021-02" db="EMBL/GenBank/DDBJ databases">
        <authorList>
            <person name="Nowell W R."/>
        </authorList>
    </citation>
    <scope>NUCLEOTIDE SEQUENCE</scope>
</reference>
<dbReference type="PANTHER" id="PTHR12730:SF0">
    <property type="entry name" value="PROTEIN SDA1 HOMOLOG"/>
    <property type="match status" value="1"/>
</dbReference>
<feature type="coiled-coil region" evidence="7">
    <location>
        <begin position="191"/>
        <end position="218"/>
    </location>
</feature>
<dbReference type="Pfam" id="PF05285">
    <property type="entry name" value="SDA1_dom"/>
    <property type="match status" value="1"/>
</dbReference>
<evidence type="ECO:0000313" key="12">
    <source>
        <dbReference type="EMBL" id="CAF1478679.1"/>
    </source>
</evidence>
<dbReference type="GO" id="GO:0000055">
    <property type="term" value="P:ribosomal large subunit export from nucleus"/>
    <property type="evidence" value="ECO:0007669"/>
    <property type="project" value="UniProtKB-UniRule"/>
</dbReference>
<comment type="subcellular location">
    <subcellularLocation>
        <location evidence="6">Nucleus</location>
        <location evidence="6">Nucleolus</location>
    </subcellularLocation>
</comment>
<dbReference type="Proteomes" id="UP000663889">
    <property type="component" value="Unassembled WGS sequence"/>
</dbReference>
<dbReference type="SUPFAM" id="SSF48371">
    <property type="entry name" value="ARM repeat"/>
    <property type="match status" value="1"/>
</dbReference>
<evidence type="ECO:0000256" key="3">
    <source>
        <dbReference type="ARBA" id="ARBA00022517"/>
    </source>
</evidence>
<comment type="caution">
    <text evidence="12">The sequence shown here is derived from an EMBL/GenBank/DDBJ whole genome shotgun (WGS) entry which is preliminary data.</text>
</comment>
<feature type="domain" description="SDA1 middle" evidence="9">
    <location>
        <begin position="572"/>
        <end position="722"/>
    </location>
</feature>
<evidence type="ECO:0000256" key="7">
    <source>
        <dbReference type="SAM" id="Coils"/>
    </source>
</evidence>
<feature type="region of interest" description="Disordered" evidence="8">
    <location>
        <begin position="655"/>
        <end position="692"/>
    </location>
</feature>
<dbReference type="GO" id="GO:0005730">
    <property type="term" value="C:nucleolus"/>
    <property type="evidence" value="ECO:0007669"/>
    <property type="project" value="UniProtKB-SubCell"/>
</dbReference>
<feature type="compositionally biased region" description="Acidic residues" evidence="8">
    <location>
        <begin position="451"/>
        <end position="475"/>
    </location>
</feature>
<dbReference type="Pfam" id="PF08158">
    <property type="entry name" value="SDA1_HEAT"/>
    <property type="match status" value="1"/>
</dbReference>
<dbReference type="PANTHER" id="PTHR12730">
    <property type="entry name" value="HSDA/SDA1-RELATED"/>
    <property type="match status" value="1"/>
</dbReference>
<sequence length="786" mass="92629">MPGNDRLTRSLPHLQNLIKRDPDAYREDFKLQYLHFESQFMELTAKPDIWNKSLAENISFVSQVAHCYPEESKGLSQMFMDVLRLYSTVLNNDIRLTLQNLMCTIIKESNAIAVKMALDIMIDLYRKNIWNDAKTGNIIASTCFSKITKVQVAALNFFLCNNQNKDKEKDSDSDDDEKLTKKEILLGHRVGKKFAKRKKKAERALRTLEKQKKKKKVEIFDYSALHLLYDPQDFAERLFRQLETSDERFEVKLLHQDLLSRLIGLHQLLLLNFYPYLQRYIQPHQRQVTKILLFVAQASHELVPPDILQSICKTIANHFITERNSGEVMAVGLNTIREICSRCYLAMDEDLLHDLAKYKSYRDKSVSASARSLIQLFREKNPQLLERKDRGKPTEFQRDLVPLDYGQSNPKSYLEGAEILQQHIDDQDQQSDNEQQDQLSEQDWIDVSHSDDDDDDHDDDDDNEEEDDDNNEENDNQQQDHKQENIDKMEKEMTEEERRERAISISTQRILTQHDFEQLKMIEMKKRIQDRRKNRLEQSISNTGKRKTISIDTDSDSDNENNKNSQENEQDWIDVSHSDNDDDDVDDNEEEDDDNNEENNNQQQDHKQENIDKMEKEMTEEERRERAISISTQRILTQHDFEQLKIIEMKKRIQDRRKNRLEQSISNTGKRKTISIDTDSDSDNENNKNSQENLGLISLKDIERVHKKRAHDKESRLETVIAGREGRPKFGKWKKEKGQAGTTNKEKLKTKNFQMLKPKLRKKQKRSFRDKQIALRDALLKDKRLR</sequence>
<accession>A0A815RL22</accession>
<feature type="compositionally biased region" description="Acidic residues" evidence="8">
    <location>
        <begin position="580"/>
        <end position="597"/>
    </location>
</feature>
<dbReference type="GO" id="GO:0042273">
    <property type="term" value="P:ribosomal large subunit biogenesis"/>
    <property type="evidence" value="ECO:0007669"/>
    <property type="project" value="UniProtKB-UniRule"/>
</dbReference>
<keyword evidence="4 6" id="KW-0653">Protein transport</keyword>
<keyword evidence="7" id="KW-0175">Coiled coil</keyword>
<feature type="region of interest" description="Disordered" evidence="8">
    <location>
        <begin position="425"/>
        <end position="611"/>
    </location>
</feature>
<feature type="domain" description="SDA1 N-terminal" evidence="10">
    <location>
        <begin position="97"/>
        <end position="362"/>
    </location>
</feature>
<keyword evidence="5 6" id="KW-0539">Nucleus</keyword>
<feature type="region of interest" description="Disordered" evidence="8">
    <location>
        <begin position="384"/>
        <end position="411"/>
    </location>
</feature>
<comment type="similarity">
    <text evidence="1 6">Belongs to the SDA1 family.</text>
</comment>
<evidence type="ECO:0000256" key="4">
    <source>
        <dbReference type="ARBA" id="ARBA00022927"/>
    </source>
</evidence>
<evidence type="ECO:0000256" key="8">
    <source>
        <dbReference type="SAM" id="MobiDB-lite"/>
    </source>
</evidence>
<dbReference type="AlphaFoldDB" id="A0A815RL22"/>
<proteinExistence type="inferred from homology"/>
<dbReference type="InterPro" id="IPR016024">
    <property type="entry name" value="ARM-type_fold"/>
</dbReference>
<evidence type="ECO:0000256" key="1">
    <source>
        <dbReference type="ARBA" id="ARBA00005783"/>
    </source>
</evidence>
<gene>
    <name evidence="12" type="ORF">SEV965_LOCUS34992</name>
</gene>
<evidence type="ECO:0000256" key="5">
    <source>
        <dbReference type="ARBA" id="ARBA00023242"/>
    </source>
</evidence>
<feature type="compositionally biased region" description="Basic and acidic residues" evidence="8">
    <location>
        <begin position="384"/>
        <end position="398"/>
    </location>
</feature>
<feature type="compositionally biased region" description="Basic and acidic residues" evidence="8">
    <location>
        <begin position="512"/>
        <end position="527"/>
    </location>
</feature>
<dbReference type="Pfam" id="PF21638">
    <property type="entry name" value="SDA1_C"/>
    <property type="match status" value="1"/>
</dbReference>
<keyword evidence="2 6" id="KW-0813">Transport</keyword>
<evidence type="ECO:0000256" key="2">
    <source>
        <dbReference type="ARBA" id="ARBA00022448"/>
    </source>
</evidence>
<comment type="function">
    <text evidence="6">Required for 60S pre-ribosomal subunits export to the cytoplasm.</text>
</comment>
<evidence type="ECO:0000259" key="10">
    <source>
        <dbReference type="Pfam" id="PF08158"/>
    </source>
</evidence>
<dbReference type="EMBL" id="CAJNOU010005455">
    <property type="protein sequence ID" value="CAF1478679.1"/>
    <property type="molecule type" value="Genomic_DNA"/>
</dbReference>
<evidence type="ECO:0000313" key="13">
    <source>
        <dbReference type="Proteomes" id="UP000663889"/>
    </source>
</evidence>
<dbReference type="GO" id="GO:0015031">
    <property type="term" value="P:protein transport"/>
    <property type="evidence" value="ECO:0007669"/>
    <property type="project" value="UniProtKB-KW"/>
</dbReference>
<evidence type="ECO:0000259" key="11">
    <source>
        <dbReference type="Pfam" id="PF21638"/>
    </source>
</evidence>
<dbReference type="InterPro" id="IPR048292">
    <property type="entry name" value="SDA1_C"/>
</dbReference>
<keyword evidence="3 6" id="KW-0690">Ribosome biogenesis</keyword>